<name>A0AAJ1T436_9BACI</name>
<proteinExistence type="predicted"/>
<organism evidence="1 2">
    <name type="scientific">Oikeobacillus pervagus</name>
    <dbReference type="NCBI Taxonomy" id="1325931"/>
    <lineage>
        <taxon>Bacteria</taxon>
        <taxon>Bacillati</taxon>
        <taxon>Bacillota</taxon>
        <taxon>Bacilli</taxon>
        <taxon>Bacillales</taxon>
        <taxon>Bacillaceae</taxon>
        <taxon>Oikeobacillus</taxon>
    </lineage>
</organism>
<dbReference type="Proteomes" id="UP001237207">
    <property type="component" value="Unassembled WGS sequence"/>
</dbReference>
<sequence>MGNVQIFREVVQITREVVQIRLGNSQK</sequence>
<accession>A0AAJ1T436</accession>
<gene>
    <name evidence="1" type="ORF">J2S13_002840</name>
</gene>
<evidence type="ECO:0000313" key="1">
    <source>
        <dbReference type="EMBL" id="MDQ0216382.1"/>
    </source>
</evidence>
<protein>
    <submittedName>
        <fullName evidence="1">Uncharacterized protein</fullName>
    </submittedName>
</protein>
<evidence type="ECO:0000313" key="2">
    <source>
        <dbReference type="Proteomes" id="UP001237207"/>
    </source>
</evidence>
<keyword evidence="2" id="KW-1185">Reference proteome</keyword>
<dbReference type="AlphaFoldDB" id="A0AAJ1T436"/>
<dbReference type="EMBL" id="JAUSUC010000047">
    <property type="protein sequence ID" value="MDQ0216382.1"/>
    <property type="molecule type" value="Genomic_DNA"/>
</dbReference>
<comment type="caution">
    <text evidence="1">The sequence shown here is derived from an EMBL/GenBank/DDBJ whole genome shotgun (WGS) entry which is preliminary data.</text>
</comment>
<reference evidence="1" key="1">
    <citation type="submission" date="2023-07" db="EMBL/GenBank/DDBJ databases">
        <title>Genomic Encyclopedia of Type Strains, Phase IV (KMG-IV): sequencing the most valuable type-strain genomes for metagenomic binning, comparative biology and taxonomic classification.</title>
        <authorList>
            <person name="Goeker M."/>
        </authorList>
    </citation>
    <scope>NUCLEOTIDE SEQUENCE</scope>
    <source>
        <strain evidence="1">DSM 23947</strain>
    </source>
</reference>